<sequence>MRILRNDSLPRPNHSIHGNWNSFNRFLAEHRAGPPIKKQARLQRVAIPEGLLETTPIALAACPQETSLPTVRSLRPQQPGFDTAASEPTSLQILQCYQMAAKPAEDPFTPIEDLPGPPSAYISGRPIATEEGRNEISTSWLWNQQQSPFLRLPKRVRGRIYKHLYKCQAIEINYISYKHEQKEEAHIVHSIFKYRIQMGRDEVDSAPLDLRARDILLNGVCRQLYQETSKLIFLGGTMWKFHDRNHMFNYFHFDKKMRTWQRNLIKYSLLYDEAEPDYLLKLMPGLKVLGILNMKPPKSQRQKGRDFELIWYNVKREGDTEVKVTEDSRVNCEAPSRFHP</sequence>
<dbReference type="PANTHER" id="PTHR38790">
    <property type="entry name" value="2EXR DOMAIN-CONTAINING PROTEIN-RELATED"/>
    <property type="match status" value="1"/>
</dbReference>
<dbReference type="Proteomes" id="UP000799440">
    <property type="component" value="Unassembled WGS sequence"/>
</dbReference>
<organism evidence="1 2">
    <name type="scientific">Sporormia fimetaria CBS 119925</name>
    <dbReference type="NCBI Taxonomy" id="1340428"/>
    <lineage>
        <taxon>Eukaryota</taxon>
        <taxon>Fungi</taxon>
        <taxon>Dikarya</taxon>
        <taxon>Ascomycota</taxon>
        <taxon>Pezizomycotina</taxon>
        <taxon>Dothideomycetes</taxon>
        <taxon>Pleosporomycetidae</taxon>
        <taxon>Pleosporales</taxon>
        <taxon>Sporormiaceae</taxon>
        <taxon>Sporormia</taxon>
    </lineage>
</organism>
<gene>
    <name evidence="1" type="ORF">M011DRAFT_463748</name>
</gene>
<keyword evidence="2" id="KW-1185">Reference proteome</keyword>
<dbReference type="AlphaFoldDB" id="A0A6A6VQW2"/>
<evidence type="ECO:0000313" key="1">
    <source>
        <dbReference type="EMBL" id="KAF2752279.1"/>
    </source>
</evidence>
<name>A0A6A6VQW2_9PLEO</name>
<protein>
    <submittedName>
        <fullName evidence="1">Uncharacterized protein</fullName>
    </submittedName>
</protein>
<dbReference type="EMBL" id="MU006561">
    <property type="protein sequence ID" value="KAF2752279.1"/>
    <property type="molecule type" value="Genomic_DNA"/>
</dbReference>
<dbReference type="OrthoDB" id="5413827at2759"/>
<accession>A0A6A6VQW2</accession>
<evidence type="ECO:0000313" key="2">
    <source>
        <dbReference type="Proteomes" id="UP000799440"/>
    </source>
</evidence>
<proteinExistence type="predicted"/>
<reference evidence="1" key="1">
    <citation type="journal article" date="2020" name="Stud. Mycol.">
        <title>101 Dothideomycetes genomes: a test case for predicting lifestyles and emergence of pathogens.</title>
        <authorList>
            <person name="Haridas S."/>
            <person name="Albert R."/>
            <person name="Binder M."/>
            <person name="Bloem J."/>
            <person name="Labutti K."/>
            <person name="Salamov A."/>
            <person name="Andreopoulos B."/>
            <person name="Baker S."/>
            <person name="Barry K."/>
            <person name="Bills G."/>
            <person name="Bluhm B."/>
            <person name="Cannon C."/>
            <person name="Castanera R."/>
            <person name="Culley D."/>
            <person name="Daum C."/>
            <person name="Ezra D."/>
            <person name="Gonzalez J."/>
            <person name="Henrissat B."/>
            <person name="Kuo A."/>
            <person name="Liang C."/>
            <person name="Lipzen A."/>
            <person name="Lutzoni F."/>
            <person name="Magnuson J."/>
            <person name="Mondo S."/>
            <person name="Nolan M."/>
            <person name="Ohm R."/>
            <person name="Pangilinan J."/>
            <person name="Park H.-J."/>
            <person name="Ramirez L."/>
            <person name="Alfaro M."/>
            <person name="Sun H."/>
            <person name="Tritt A."/>
            <person name="Yoshinaga Y."/>
            <person name="Zwiers L.-H."/>
            <person name="Turgeon B."/>
            <person name="Goodwin S."/>
            <person name="Spatafora J."/>
            <person name="Crous P."/>
            <person name="Grigoriev I."/>
        </authorList>
    </citation>
    <scope>NUCLEOTIDE SEQUENCE</scope>
    <source>
        <strain evidence="1">CBS 119925</strain>
    </source>
</reference>
<dbReference type="PANTHER" id="PTHR38790:SF4">
    <property type="entry name" value="2EXR DOMAIN-CONTAINING PROTEIN"/>
    <property type="match status" value="1"/>
</dbReference>